<gene>
    <name evidence="5" type="ORF">F3087_44955</name>
</gene>
<dbReference type="Pfam" id="PF13406">
    <property type="entry name" value="SLT_2"/>
    <property type="match status" value="1"/>
</dbReference>
<dbReference type="AlphaFoldDB" id="A0A5N0DMK0"/>
<evidence type="ECO:0000256" key="2">
    <source>
        <dbReference type="SAM" id="MobiDB-lite"/>
    </source>
</evidence>
<dbReference type="Proteomes" id="UP000323876">
    <property type="component" value="Unassembled WGS sequence"/>
</dbReference>
<dbReference type="InterPro" id="IPR031304">
    <property type="entry name" value="SLT_2"/>
</dbReference>
<feature type="region of interest" description="Disordered" evidence="2">
    <location>
        <begin position="188"/>
        <end position="222"/>
    </location>
</feature>
<dbReference type="InterPro" id="IPR023346">
    <property type="entry name" value="Lysozyme-like_dom_sf"/>
</dbReference>
<evidence type="ECO:0000259" key="3">
    <source>
        <dbReference type="Pfam" id="PF01551"/>
    </source>
</evidence>
<evidence type="ECO:0000313" key="6">
    <source>
        <dbReference type="Proteomes" id="UP000323876"/>
    </source>
</evidence>
<proteinExistence type="predicted"/>
<comment type="caution">
    <text evidence="5">The sequence shown here is derived from an EMBL/GenBank/DDBJ whole genome shotgun (WGS) entry which is preliminary data.</text>
</comment>
<dbReference type="Gene3D" id="2.70.70.10">
    <property type="entry name" value="Glucose Permease (Domain IIA)"/>
    <property type="match status" value="1"/>
</dbReference>
<dbReference type="InterPro" id="IPR011055">
    <property type="entry name" value="Dup_hybrid_motif"/>
</dbReference>
<feature type="domain" description="Transglycosylase SLT" evidence="4">
    <location>
        <begin position="272"/>
        <end position="324"/>
    </location>
</feature>
<organism evidence="5 6">
    <name type="scientific">Nocardia colli</name>
    <dbReference type="NCBI Taxonomy" id="2545717"/>
    <lineage>
        <taxon>Bacteria</taxon>
        <taxon>Bacillati</taxon>
        <taxon>Actinomycetota</taxon>
        <taxon>Actinomycetes</taxon>
        <taxon>Mycobacteriales</taxon>
        <taxon>Nocardiaceae</taxon>
        <taxon>Nocardia</taxon>
    </lineage>
</organism>
<protein>
    <submittedName>
        <fullName evidence="5">Peptidoglycan DD-metalloendopeptidase family protein</fullName>
    </submittedName>
</protein>
<keyword evidence="1" id="KW-0732">Signal</keyword>
<dbReference type="PANTHER" id="PTHR21666">
    <property type="entry name" value="PEPTIDASE-RELATED"/>
    <property type="match status" value="1"/>
</dbReference>
<dbReference type="PANTHER" id="PTHR21666:SF289">
    <property type="entry name" value="L-ALA--D-GLU ENDOPEPTIDASE"/>
    <property type="match status" value="1"/>
</dbReference>
<accession>A0A5N0DMK0</accession>
<dbReference type="CDD" id="cd13399">
    <property type="entry name" value="Slt35-like"/>
    <property type="match status" value="1"/>
</dbReference>
<evidence type="ECO:0000259" key="4">
    <source>
        <dbReference type="Pfam" id="PF13406"/>
    </source>
</evidence>
<keyword evidence="6" id="KW-1185">Reference proteome</keyword>
<feature type="domain" description="M23ase beta-sheet core" evidence="3">
    <location>
        <begin position="74"/>
        <end position="168"/>
    </location>
</feature>
<sequence length="394" mass="40527">MTAPLIGLLGVGSVALVAAIAFMLGSGDRKPPNPNCLPDIPRTYQPISKGEVVMPLAEGTYTVSSLFGLRDGAAHKGVDFAAPSGTPILASTAGRVAAAGPADGFGHWIIIDTVYGGAPLSTVYGHMGAGGVFVRTGDEVHAGQPIGAVGSDGESSGPHLHFEVVPGGRLQGGQQIDPIPWLEQATKSSTSAQVVPVADSAASGGSRRSSRARWQPGPATAMVGCDPRPAVVEGVSIRSGSVPGEYEPWIRKAAGTCAEVSAPLVAAQLRQESGFNRFAGSPAGAQGPAQFMPETWNRHGIDGDGDGRIDIYSIPDAVMSQAAYDCELVGIAKDAVAEGKLHGELTELWLSMYNCGPDYTLNQGGVCPNAETLGYVKAIPRLAAEYAAAGSERR</sequence>
<dbReference type="RefSeq" id="WP_150408335.1">
    <property type="nucleotide sequence ID" value="NZ_VXLC01000051.1"/>
</dbReference>
<dbReference type="GO" id="GO:0004222">
    <property type="term" value="F:metalloendopeptidase activity"/>
    <property type="evidence" value="ECO:0007669"/>
    <property type="project" value="TreeGrafter"/>
</dbReference>
<dbReference type="SUPFAM" id="SSF53955">
    <property type="entry name" value="Lysozyme-like"/>
    <property type="match status" value="1"/>
</dbReference>
<dbReference type="EMBL" id="VXLC01000051">
    <property type="protein sequence ID" value="KAA8877325.1"/>
    <property type="molecule type" value="Genomic_DNA"/>
</dbReference>
<evidence type="ECO:0000256" key="1">
    <source>
        <dbReference type="ARBA" id="ARBA00022729"/>
    </source>
</evidence>
<reference evidence="5 6" key="1">
    <citation type="submission" date="2019-09" db="EMBL/GenBank/DDBJ databases">
        <authorList>
            <person name="Wang X."/>
        </authorList>
    </citation>
    <scope>NUCLEOTIDE SEQUENCE [LARGE SCALE GENOMIC DNA]</scope>
    <source>
        <strain evidence="5 6">CICC 11023</strain>
    </source>
</reference>
<dbReference type="CDD" id="cd12797">
    <property type="entry name" value="M23_peptidase"/>
    <property type="match status" value="1"/>
</dbReference>
<name>A0A5N0DMK0_9NOCA</name>
<dbReference type="InterPro" id="IPR016047">
    <property type="entry name" value="M23ase_b-sheet_dom"/>
</dbReference>
<dbReference type="InterPro" id="IPR050570">
    <property type="entry name" value="Cell_wall_metabolism_enzyme"/>
</dbReference>
<dbReference type="SUPFAM" id="SSF51261">
    <property type="entry name" value="Duplicated hybrid motif"/>
    <property type="match status" value="1"/>
</dbReference>
<dbReference type="OrthoDB" id="2989771at2"/>
<evidence type="ECO:0000313" key="5">
    <source>
        <dbReference type="EMBL" id="KAA8877325.1"/>
    </source>
</evidence>
<dbReference type="Gene3D" id="1.10.530.10">
    <property type="match status" value="1"/>
</dbReference>
<dbReference type="Pfam" id="PF01551">
    <property type="entry name" value="Peptidase_M23"/>
    <property type="match status" value="1"/>
</dbReference>